<dbReference type="AlphaFoldDB" id="A0A1G7J350"/>
<organism evidence="1 2">
    <name type="scientific">Chitinophaga filiformis</name>
    <name type="common">Myxococcus filiformis</name>
    <name type="synonym">Flexibacter filiformis</name>
    <dbReference type="NCBI Taxonomy" id="104663"/>
    <lineage>
        <taxon>Bacteria</taxon>
        <taxon>Pseudomonadati</taxon>
        <taxon>Bacteroidota</taxon>
        <taxon>Chitinophagia</taxon>
        <taxon>Chitinophagales</taxon>
        <taxon>Chitinophagaceae</taxon>
        <taxon>Chitinophaga</taxon>
    </lineage>
</organism>
<sequence>MPTIHITTVIHAPLERVFDLSRSITLHKRSMAHMQEEAIKGRMAGLIELDETVTWQAKHFGKLRQLTTRITAMRKTEYFCDEMVEGDFTYMKHEHHFKEIGNGTVAIDIMEFGTPYGWLGRLFERFYLYKHMTNLLLLRNQVIKDYAETEKWRVILD</sequence>
<protein>
    <recommendedName>
        <fullName evidence="3">Ligand-binding SRPBCC domain-containing protein</fullName>
    </recommendedName>
</protein>
<gene>
    <name evidence="1" type="ORF">SAMN04488121_1011084</name>
</gene>
<accession>A0A1G7J350</accession>
<dbReference type="Gene3D" id="3.30.530.20">
    <property type="match status" value="1"/>
</dbReference>
<evidence type="ECO:0000313" key="1">
    <source>
        <dbReference type="EMBL" id="SDF19305.1"/>
    </source>
</evidence>
<dbReference type="OrthoDB" id="9801773at2"/>
<dbReference type="CDD" id="cd07820">
    <property type="entry name" value="SRPBCC_3"/>
    <property type="match status" value="1"/>
</dbReference>
<name>A0A1G7J350_CHIFI</name>
<dbReference type="Proteomes" id="UP000199045">
    <property type="component" value="Unassembled WGS sequence"/>
</dbReference>
<proteinExistence type="predicted"/>
<dbReference type="EMBL" id="FNBN01000001">
    <property type="protein sequence ID" value="SDF19305.1"/>
    <property type="molecule type" value="Genomic_DNA"/>
</dbReference>
<evidence type="ECO:0008006" key="3">
    <source>
        <dbReference type="Google" id="ProtNLM"/>
    </source>
</evidence>
<evidence type="ECO:0000313" key="2">
    <source>
        <dbReference type="Proteomes" id="UP000199045"/>
    </source>
</evidence>
<dbReference type="RefSeq" id="WP_089829252.1">
    <property type="nucleotide sequence ID" value="NZ_FNBN01000001.1"/>
</dbReference>
<dbReference type="InterPro" id="IPR023393">
    <property type="entry name" value="START-like_dom_sf"/>
</dbReference>
<dbReference type="SUPFAM" id="SSF55961">
    <property type="entry name" value="Bet v1-like"/>
    <property type="match status" value="1"/>
</dbReference>
<reference evidence="1 2" key="1">
    <citation type="submission" date="2016-10" db="EMBL/GenBank/DDBJ databases">
        <authorList>
            <person name="de Groot N.N."/>
        </authorList>
    </citation>
    <scope>NUCLEOTIDE SEQUENCE [LARGE SCALE GENOMIC DNA]</scope>
    <source>
        <strain evidence="1 2">DSM 527</strain>
    </source>
</reference>
<dbReference type="STRING" id="104663.SAMN04488121_1011084"/>